<sequence length="213" mass="24707">MELLDIHTHHLAESTFSAIKNIRFLKEEFSPEPRRYYSIGIHPWDVELEDEIDWGLFEELAMHPQVLAVGECGIDKLVHKELLPAQERIFLRQLGIAERLLKPVLIHNVKSTEIISLMKGRSPGLVPWILHGFRGKEPLALQLIRHGFYLSFGARYNEDTLRAVPLDRLFLETDDAETDIHEIYKKVADTLNMSVGELTERVQRNIKNVFFNE</sequence>
<dbReference type="GO" id="GO:0016788">
    <property type="term" value="F:hydrolase activity, acting on ester bonds"/>
    <property type="evidence" value="ECO:0007669"/>
    <property type="project" value="InterPro"/>
</dbReference>
<gene>
    <name evidence="2" type="ORF">DW888_07415</name>
</gene>
<dbReference type="PIRSF" id="PIRSF005902">
    <property type="entry name" value="DNase_TatD"/>
    <property type="match status" value="1"/>
</dbReference>
<name>A0A413VSB8_9BACE</name>
<feature type="binding site" evidence="1">
    <location>
        <position position="131"/>
    </location>
    <ligand>
        <name>a divalent metal cation</name>
        <dbReference type="ChEBI" id="CHEBI:60240"/>
        <label>2</label>
    </ligand>
</feature>
<keyword evidence="1" id="KW-0479">Metal-binding</keyword>
<dbReference type="Pfam" id="PF01026">
    <property type="entry name" value="TatD_DNase"/>
    <property type="match status" value="1"/>
</dbReference>
<dbReference type="RefSeq" id="WP_122201204.1">
    <property type="nucleotide sequence ID" value="NZ_CABJFV010000004.1"/>
</dbReference>
<organism evidence="2 3">
    <name type="scientific">Bacteroides nordii</name>
    <dbReference type="NCBI Taxonomy" id="291645"/>
    <lineage>
        <taxon>Bacteria</taxon>
        <taxon>Pseudomonadati</taxon>
        <taxon>Bacteroidota</taxon>
        <taxon>Bacteroidia</taxon>
        <taxon>Bacteroidales</taxon>
        <taxon>Bacteroidaceae</taxon>
        <taxon>Bacteroides</taxon>
    </lineage>
</organism>
<evidence type="ECO:0000313" key="3">
    <source>
        <dbReference type="Proteomes" id="UP000284379"/>
    </source>
</evidence>
<dbReference type="InterPro" id="IPR032466">
    <property type="entry name" value="Metal_Hydrolase"/>
</dbReference>
<reference evidence="2 3" key="1">
    <citation type="submission" date="2018-08" db="EMBL/GenBank/DDBJ databases">
        <title>A genome reference for cultivated species of the human gut microbiota.</title>
        <authorList>
            <person name="Zou Y."/>
            <person name="Xue W."/>
            <person name="Luo G."/>
        </authorList>
    </citation>
    <scope>NUCLEOTIDE SEQUENCE [LARGE SCALE GENOMIC DNA]</scope>
    <source>
        <strain evidence="2 3">AM40-30BH</strain>
    </source>
</reference>
<feature type="binding site" evidence="1">
    <location>
        <position position="71"/>
    </location>
    <ligand>
        <name>a divalent metal cation</name>
        <dbReference type="ChEBI" id="CHEBI:60240"/>
        <label>1</label>
    </ligand>
</feature>
<dbReference type="Gene3D" id="3.20.20.140">
    <property type="entry name" value="Metal-dependent hydrolases"/>
    <property type="match status" value="1"/>
</dbReference>
<dbReference type="InterPro" id="IPR001130">
    <property type="entry name" value="TatD-like"/>
</dbReference>
<dbReference type="SUPFAM" id="SSF51556">
    <property type="entry name" value="Metallo-dependent hydrolases"/>
    <property type="match status" value="1"/>
</dbReference>
<feature type="binding site" evidence="1">
    <location>
        <position position="174"/>
    </location>
    <ligand>
        <name>a divalent metal cation</name>
        <dbReference type="ChEBI" id="CHEBI:60240"/>
        <label>1</label>
    </ligand>
</feature>
<feature type="binding site" evidence="1">
    <location>
        <position position="107"/>
    </location>
    <ligand>
        <name>a divalent metal cation</name>
        <dbReference type="ChEBI" id="CHEBI:60240"/>
        <label>2</label>
    </ligand>
</feature>
<evidence type="ECO:0000313" key="2">
    <source>
        <dbReference type="EMBL" id="RHB36451.1"/>
    </source>
</evidence>
<dbReference type="GO" id="GO:0005829">
    <property type="term" value="C:cytosol"/>
    <property type="evidence" value="ECO:0007669"/>
    <property type="project" value="TreeGrafter"/>
</dbReference>
<dbReference type="PANTHER" id="PTHR46124">
    <property type="entry name" value="D-AMINOACYL-TRNA DEACYLASE"/>
    <property type="match status" value="1"/>
</dbReference>
<dbReference type="Proteomes" id="UP000284379">
    <property type="component" value="Unassembled WGS sequence"/>
</dbReference>
<dbReference type="GO" id="GO:0046872">
    <property type="term" value="F:metal ion binding"/>
    <property type="evidence" value="ECO:0007669"/>
    <property type="project" value="UniProtKB-KW"/>
</dbReference>
<proteinExistence type="predicted"/>
<accession>A0A413VSB8</accession>
<dbReference type="PANTHER" id="PTHR46124:SF2">
    <property type="entry name" value="D-AMINOACYL-TRNA DEACYLASE"/>
    <property type="match status" value="1"/>
</dbReference>
<dbReference type="EMBL" id="QSGO01000004">
    <property type="protein sequence ID" value="RHB36451.1"/>
    <property type="molecule type" value="Genomic_DNA"/>
</dbReference>
<comment type="caution">
    <text evidence="2">The sequence shown here is derived from an EMBL/GenBank/DDBJ whole genome shotgun (WGS) entry which is preliminary data.</text>
</comment>
<protein>
    <submittedName>
        <fullName evidence="2">Uncharacterized protein</fullName>
    </submittedName>
</protein>
<dbReference type="AlphaFoldDB" id="A0A413VSB8"/>
<evidence type="ECO:0000256" key="1">
    <source>
        <dbReference type="PIRSR" id="PIRSR005902-1"/>
    </source>
</evidence>